<organism evidence="1 2">
    <name type="scientific">Halorarum salinum</name>
    <dbReference type="NCBI Taxonomy" id="2743089"/>
    <lineage>
        <taxon>Archaea</taxon>
        <taxon>Methanobacteriati</taxon>
        <taxon>Methanobacteriota</taxon>
        <taxon>Stenosarchaea group</taxon>
        <taxon>Halobacteria</taxon>
        <taxon>Halobacteriales</taxon>
        <taxon>Haloferacaceae</taxon>
        <taxon>Halorarum</taxon>
    </lineage>
</organism>
<dbReference type="Proteomes" id="UP000509626">
    <property type="component" value="Chromosome"/>
</dbReference>
<evidence type="ECO:0000313" key="2">
    <source>
        <dbReference type="Proteomes" id="UP000509626"/>
    </source>
</evidence>
<dbReference type="KEGG" id="halu:HUG12_09850"/>
<protein>
    <submittedName>
        <fullName evidence="1">Uncharacterized protein</fullName>
    </submittedName>
</protein>
<dbReference type="EMBL" id="CP058579">
    <property type="protein sequence ID" value="QLG62009.1"/>
    <property type="molecule type" value="Genomic_DNA"/>
</dbReference>
<reference evidence="1 2" key="1">
    <citation type="submission" date="2020-06" db="EMBL/GenBank/DDBJ databases">
        <title>NJ-3-1, isolated from saline soil.</title>
        <authorList>
            <person name="Cui H.L."/>
            <person name="Shi X."/>
        </authorList>
    </citation>
    <scope>NUCLEOTIDE SEQUENCE [LARGE SCALE GENOMIC DNA]</scope>
    <source>
        <strain evidence="1 2">NJ-3-1</strain>
    </source>
</reference>
<dbReference type="RefSeq" id="WP_179268594.1">
    <property type="nucleotide sequence ID" value="NZ_CP058579.1"/>
</dbReference>
<accession>A0A7D5LBG9</accession>
<keyword evidence="2" id="KW-1185">Reference proteome</keyword>
<gene>
    <name evidence="1" type="ORF">HUG12_09850</name>
</gene>
<dbReference type="AlphaFoldDB" id="A0A7D5LBG9"/>
<proteinExistence type="predicted"/>
<evidence type="ECO:0000313" key="1">
    <source>
        <dbReference type="EMBL" id="QLG62009.1"/>
    </source>
</evidence>
<name>A0A7D5LBG9_9EURY</name>
<sequence length="226" mass="24625">MTVYEVDEDGNLNRLVETETRGIGDHDKIEVGDLTIRPLTQGRYTTTCWWVATEYEVDRDEQVEFSATGDSDVTRGEDATITIDITNGYDSPVVGSVTAEFCAPGPFGRSSCITEQQDVTLDGAEQTSVLFTVNTSRVFGNVTVTPAMTGTVDGPTGWTGVNWDCDRDSVIERIDDCTEVDLGTAEGDSIQAQVGEPEPEVPGNTELDRRVIGAFIGLWNWLTTLL</sequence>
<dbReference type="GeneID" id="56037763"/>